<comment type="subcellular location">
    <subcellularLocation>
        <location evidence="7">Cell inner membrane</location>
        <topology evidence="7">Single-pass membrane protein</topology>
    </subcellularLocation>
</comment>
<dbReference type="Gene3D" id="3.30.160.60">
    <property type="entry name" value="Classic Zinc Finger"/>
    <property type="match status" value="1"/>
</dbReference>
<organism evidence="8 9">
    <name type="scientific">SAR92 clade bacterium</name>
    <dbReference type="NCBI Taxonomy" id="2315479"/>
    <lineage>
        <taxon>Bacteria</taxon>
        <taxon>Pseudomonadati</taxon>
        <taxon>Pseudomonadota</taxon>
        <taxon>Gammaproteobacteria</taxon>
        <taxon>Cellvibrionales</taxon>
        <taxon>Porticoccaceae</taxon>
        <taxon>SAR92 clade</taxon>
    </lineage>
</organism>
<evidence type="ECO:0000256" key="7">
    <source>
        <dbReference type="HAMAP-Rule" id="MF_02065"/>
    </source>
</evidence>
<evidence type="ECO:0000313" key="9">
    <source>
        <dbReference type="Proteomes" id="UP000318148"/>
    </source>
</evidence>
<comment type="catalytic activity">
    <reaction evidence="7">
        <text>a peptidoglycan chain = a peptidoglycan chain with N-acetyl-1,6-anhydromuramyl-[peptide] at the reducing end + a peptidoglycan chain with N-acetylglucosamine at the non-reducing end.</text>
        <dbReference type="EC" id="4.2.2.29"/>
    </reaction>
</comment>
<keyword evidence="7" id="KW-0997">Cell inner membrane</keyword>
<dbReference type="GO" id="GO:0071555">
    <property type="term" value="P:cell wall organization"/>
    <property type="evidence" value="ECO:0007669"/>
    <property type="project" value="UniProtKB-KW"/>
</dbReference>
<dbReference type="PANTHER" id="PTHR30518">
    <property type="entry name" value="ENDOLYTIC MUREIN TRANSGLYCOSYLASE"/>
    <property type="match status" value="1"/>
</dbReference>
<dbReference type="GO" id="GO:0009252">
    <property type="term" value="P:peptidoglycan biosynthetic process"/>
    <property type="evidence" value="ECO:0007669"/>
    <property type="project" value="UniProtKB-UniRule"/>
</dbReference>
<dbReference type="AlphaFoldDB" id="A0A520LNA4"/>
<sequence length="348" mass="39920">MFSEIDFNSKFKIFAGLFIVFVFFVFLSFSNMISKKLLENHHPQNNLTWIIEPGDNLKIVLSDLHDKNLISNKALFYWYARLSHKESLKAGEYSITQDDSFETLILKFVAGDTINYAITFIEGWNFDQWINHLKSHEYFNEFIYEDLKILLKKAGFQGSNPEGWFFPDTYYYTSQSDPADILKKAHAKMLDLLEQKWTSVSHHLPLRDSYEALILASIIEKETGTVGEQKTISAVFNNRLKIGMRLQTDPTVIYGLGSDFDGDLIKSDLKKRTPYNTYVIDGLPPTPICMPGEKAIEAAVNPANDSALYFVAKGDGTHQFSNNFDEHQKAVKKYQIIGRSDNYRTNPD</sequence>
<keyword evidence="3 7" id="KW-1133">Transmembrane helix</keyword>
<dbReference type="GO" id="GO:0008932">
    <property type="term" value="F:lytic endotransglycosylase activity"/>
    <property type="evidence" value="ECO:0007669"/>
    <property type="project" value="UniProtKB-UniRule"/>
</dbReference>
<keyword evidence="6 7" id="KW-0961">Cell wall biogenesis/degradation</keyword>
<dbReference type="Proteomes" id="UP000318148">
    <property type="component" value="Unassembled WGS sequence"/>
</dbReference>
<keyword evidence="1 7" id="KW-1003">Cell membrane</keyword>
<dbReference type="Gene3D" id="3.30.1490.480">
    <property type="entry name" value="Endolytic murein transglycosylase"/>
    <property type="match status" value="1"/>
</dbReference>
<name>A0A520LNA4_9GAMM</name>
<dbReference type="NCBIfam" id="TIGR00247">
    <property type="entry name" value="endolytic transglycosylase MltG"/>
    <property type="match status" value="1"/>
</dbReference>
<evidence type="ECO:0000256" key="5">
    <source>
        <dbReference type="ARBA" id="ARBA00023239"/>
    </source>
</evidence>
<keyword evidence="2 7" id="KW-0812">Transmembrane</keyword>
<comment type="similarity">
    <text evidence="7">Belongs to the transglycosylase MltG family.</text>
</comment>
<evidence type="ECO:0000256" key="4">
    <source>
        <dbReference type="ARBA" id="ARBA00023136"/>
    </source>
</evidence>
<comment type="function">
    <text evidence="7">Functions as a peptidoglycan terminase that cleaves nascent peptidoglycan strands endolytically to terminate their elongation.</text>
</comment>
<feature type="transmembrane region" description="Helical" evidence="7">
    <location>
        <begin position="13"/>
        <end position="33"/>
    </location>
</feature>
<dbReference type="EC" id="4.2.2.29" evidence="7"/>
<dbReference type="EMBL" id="SHBO01000008">
    <property type="protein sequence ID" value="RZO07838.1"/>
    <property type="molecule type" value="Genomic_DNA"/>
</dbReference>
<dbReference type="Pfam" id="PF02618">
    <property type="entry name" value="YceG"/>
    <property type="match status" value="1"/>
</dbReference>
<comment type="caution">
    <text evidence="8">The sequence shown here is derived from an EMBL/GenBank/DDBJ whole genome shotgun (WGS) entry which is preliminary data.</text>
</comment>
<accession>A0A520LNA4</accession>
<reference evidence="8 9" key="1">
    <citation type="submission" date="2019-02" db="EMBL/GenBank/DDBJ databases">
        <title>Prokaryotic population dynamics and viral predation in marine succession experiment using metagenomics: the confinement effect.</title>
        <authorList>
            <person name="Haro-Moreno J.M."/>
            <person name="Rodriguez-Valera F."/>
            <person name="Lopez-Perez M."/>
        </authorList>
    </citation>
    <scope>NUCLEOTIDE SEQUENCE [LARGE SCALE GENOMIC DNA]</scope>
    <source>
        <strain evidence="8">MED-G169</strain>
    </source>
</reference>
<keyword evidence="4 7" id="KW-0472">Membrane</keyword>
<evidence type="ECO:0000256" key="6">
    <source>
        <dbReference type="ARBA" id="ARBA00023316"/>
    </source>
</evidence>
<dbReference type="CDD" id="cd08010">
    <property type="entry name" value="MltG_like"/>
    <property type="match status" value="1"/>
</dbReference>
<dbReference type="GO" id="GO:0005886">
    <property type="term" value="C:plasma membrane"/>
    <property type="evidence" value="ECO:0007669"/>
    <property type="project" value="UniProtKB-SubCell"/>
</dbReference>
<dbReference type="HAMAP" id="MF_02065">
    <property type="entry name" value="MltG"/>
    <property type="match status" value="1"/>
</dbReference>
<evidence type="ECO:0000256" key="1">
    <source>
        <dbReference type="ARBA" id="ARBA00022475"/>
    </source>
</evidence>
<feature type="site" description="Important for catalytic activity" evidence="7">
    <location>
        <position position="222"/>
    </location>
</feature>
<dbReference type="InterPro" id="IPR003770">
    <property type="entry name" value="MLTG-like"/>
</dbReference>
<proteinExistence type="inferred from homology"/>
<keyword evidence="5 7" id="KW-0456">Lyase</keyword>
<protein>
    <recommendedName>
        <fullName evidence="7">Endolytic murein transglycosylase</fullName>
        <ecNumber evidence="7">4.2.2.29</ecNumber>
    </recommendedName>
    <alternativeName>
        <fullName evidence="7">Peptidoglycan lytic transglycosylase</fullName>
    </alternativeName>
    <alternativeName>
        <fullName evidence="7">Peptidoglycan polymerization terminase</fullName>
    </alternativeName>
</protein>
<evidence type="ECO:0000313" key="8">
    <source>
        <dbReference type="EMBL" id="RZO07838.1"/>
    </source>
</evidence>
<evidence type="ECO:0000256" key="3">
    <source>
        <dbReference type="ARBA" id="ARBA00022989"/>
    </source>
</evidence>
<evidence type="ECO:0000256" key="2">
    <source>
        <dbReference type="ARBA" id="ARBA00022692"/>
    </source>
</evidence>
<dbReference type="PANTHER" id="PTHR30518:SF2">
    <property type="entry name" value="ENDOLYTIC MUREIN TRANSGLYCOSYLASE"/>
    <property type="match status" value="1"/>
</dbReference>
<gene>
    <name evidence="7 8" type="primary">mltG</name>
    <name evidence="8" type="ORF">EVB02_01225</name>
</gene>